<dbReference type="EMBL" id="QJKK01000018">
    <property type="protein sequence ID" value="RAL21320.1"/>
    <property type="molecule type" value="Genomic_DNA"/>
</dbReference>
<evidence type="ECO:0000313" key="2">
    <source>
        <dbReference type="Proteomes" id="UP000251213"/>
    </source>
</evidence>
<evidence type="ECO:0000313" key="1">
    <source>
        <dbReference type="EMBL" id="RAL21320.1"/>
    </source>
</evidence>
<dbReference type="AlphaFoldDB" id="A0A364K0U9"/>
<keyword evidence="2" id="KW-1185">Reference proteome</keyword>
<proteinExistence type="predicted"/>
<gene>
    <name evidence="1" type="ORF">DL897_16915</name>
</gene>
<comment type="caution">
    <text evidence="1">The sequence shown here is derived from an EMBL/GenBank/DDBJ whole genome shotgun (WGS) entry which is preliminary data.</text>
</comment>
<name>A0A364K0U9_9BACL</name>
<organism evidence="1 2">
    <name type="scientific">Thermoflavimicrobium daqui</name>
    <dbReference type="NCBI Taxonomy" id="2137476"/>
    <lineage>
        <taxon>Bacteria</taxon>
        <taxon>Bacillati</taxon>
        <taxon>Bacillota</taxon>
        <taxon>Bacilli</taxon>
        <taxon>Bacillales</taxon>
        <taxon>Thermoactinomycetaceae</taxon>
        <taxon>Thermoflavimicrobium</taxon>
    </lineage>
</organism>
<protein>
    <submittedName>
        <fullName evidence="1">Uncharacterized protein</fullName>
    </submittedName>
</protein>
<accession>A0A364K0U9</accession>
<dbReference type="Proteomes" id="UP000251213">
    <property type="component" value="Unassembled WGS sequence"/>
</dbReference>
<reference evidence="1 2" key="2">
    <citation type="submission" date="2018-06" db="EMBL/GenBank/DDBJ databases">
        <authorList>
            <person name="Zhirakovskaya E."/>
        </authorList>
    </citation>
    <scope>NUCLEOTIDE SEQUENCE [LARGE SCALE GENOMIC DNA]</scope>
    <source>
        <strain evidence="1 2">FBKL4.011</strain>
    </source>
</reference>
<dbReference type="RefSeq" id="WP_113660298.1">
    <property type="nucleotide sequence ID" value="NZ_KZ845680.1"/>
</dbReference>
<reference evidence="1 2" key="1">
    <citation type="submission" date="2018-06" db="EMBL/GenBank/DDBJ databases">
        <title>Thermoflavimicrobium daqus sp. nov., a thermophilic microbe isolated from Moutai-flavour Daqu.</title>
        <authorList>
            <person name="Wang X."/>
            <person name="Zhou H."/>
        </authorList>
    </citation>
    <scope>NUCLEOTIDE SEQUENCE [LARGE SCALE GENOMIC DNA]</scope>
    <source>
        <strain evidence="1 2">FBKL4.011</strain>
    </source>
</reference>
<sequence length="175" mass="20170">MDEVKSFILGIKPSLFSTIEEVNDDQLWSFPHLTDEDQPVTIRKEHPACIFFQTDQLKSQFIEKTKDLQPRSKEFQRILGLTLGFPPKAVEYFLSLIGTTGTYENDLFLDYCGVVCLSNINDLAQNASWLWDRYPVGIDELKVSFSAQDVERISIPYGDFGKIKEVMERKKIIHT</sequence>